<evidence type="ECO:0000313" key="1">
    <source>
        <dbReference type="EnsemblMetazoa" id="ACUA020747-PA"/>
    </source>
</evidence>
<sequence length="220" mass="24595">MAVRSPQVSFEGNIRMRPFLTDCGGVGETALLRSFVVVTRTVRFCLYTFVFIGQDDSDDCLSPEEDAVQEDTDEEVKEVLEEEPEEDSCIAPQLSSRLLLPQEDGAVLLLLLLGPPDNDVSEVEKIDENPLDVIDCVEPFESVTEAIPQARVRWILLCVNVHFLQMVEQPGAAVKLAATITPVANSVQPSITRPAEPFATEKVMRCRTGRYRKADRFRLR</sequence>
<protein>
    <submittedName>
        <fullName evidence="1">Uncharacterized protein</fullName>
    </submittedName>
</protein>
<reference evidence="2" key="1">
    <citation type="submission" date="2013-09" db="EMBL/GenBank/DDBJ databases">
        <title>The Genome Sequence of Anopheles culicifacies species A.</title>
        <authorList>
            <consortium name="The Broad Institute Genomics Platform"/>
            <person name="Neafsey D.E."/>
            <person name="Besansky N."/>
            <person name="Howell P."/>
            <person name="Walton C."/>
            <person name="Young S.K."/>
            <person name="Zeng Q."/>
            <person name="Gargeya S."/>
            <person name="Fitzgerald M."/>
            <person name="Haas B."/>
            <person name="Abouelleil A."/>
            <person name="Allen A.W."/>
            <person name="Alvarado L."/>
            <person name="Arachchi H.M."/>
            <person name="Berlin A.M."/>
            <person name="Chapman S.B."/>
            <person name="Gainer-Dewar J."/>
            <person name="Goldberg J."/>
            <person name="Griggs A."/>
            <person name="Gujja S."/>
            <person name="Hansen M."/>
            <person name="Howarth C."/>
            <person name="Imamovic A."/>
            <person name="Ireland A."/>
            <person name="Larimer J."/>
            <person name="McCowan C."/>
            <person name="Murphy C."/>
            <person name="Pearson M."/>
            <person name="Poon T.W."/>
            <person name="Priest M."/>
            <person name="Roberts A."/>
            <person name="Saif S."/>
            <person name="Shea T."/>
            <person name="Sisk P."/>
            <person name="Sykes S."/>
            <person name="Wortman J."/>
            <person name="Nusbaum C."/>
            <person name="Birren B."/>
        </authorList>
    </citation>
    <scope>NUCLEOTIDE SEQUENCE [LARGE SCALE GENOMIC DNA]</scope>
    <source>
        <strain evidence="2">A-37</strain>
    </source>
</reference>
<dbReference type="EnsemblMetazoa" id="ACUA020747-RA">
    <property type="protein sequence ID" value="ACUA020747-PA"/>
    <property type="gene ID" value="ACUA020747"/>
</dbReference>
<name>A0A182MKV4_9DIPT</name>
<proteinExistence type="predicted"/>
<organism evidence="1 2">
    <name type="scientific">Anopheles culicifacies</name>
    <dbReference type="NCBI Taxonomy" id="139723"/>
    <lineage>
        <taxon>Eukaryota</taxon>
        <taxon>Metazoa</taxon>
        <taxon>Ecdysozoa</taxon>
        <taxon>Arthropoda</taxon>
        <taxon>Hexapoda</taxon>
        <taxon>Insecta</taxon>
        <taxon>Pterygota</taxon>
        <taxon>Neoptera</taxon>
        <taxon>Endopterygota</taxon>
        <taxon>Diptera</taxon>
        <taxon>Nematocera</taxon>
        <taxon>Culicoidea</taxon>
        <taxon>Culicidae</taxon>
        <taxon>Anophelinae</taxon>
        <taxon>Anopheles</taxon>
        <taxon>culicifacies species complex</taxon>
    </lineage>
</organism>
<dbReference type="AlphaFoldDB" id="A0A182MKV4"/>
<dbReference type="VEuPathDB" id="VectorBase:ACUA020747"/>
<keyword evidence="2" id="KW-1185">Reference proteome</keyword>
<dbReference type="Proteomes" id="UP000075883">
    <property type="component" value="Unassembled WGS sequence"/>
</dbReference>
<accession>A0A182MKV4</accession>
<dbReference type="EMBL" id="AXCM01001141">
    <property type="status" value="NOT_ANNOTATED_CDS"/>
    <property type="molecule type" value="Genomic_DNA"/>
</dbReference>
<evidence type="ECO:0000313" key="2">
    <source>
        <dbReference type="Proteomes" id="UP000075883"/>
    </source>
</evidence>
<reference evidence="1" key="2">
    <citation type="submission" date="2020-05" db="UniProtKB">
        <authorList>
            <consortium name="EnsemblMetazoa"/>
        </authorList>
    </citation>
    <scope>IDENTIFICATION</scope>
    <source>
        <strain evidence="1">A-37</strain>
    </source>
</reference>